<organism evidence="3 4">
    <name type="scientific">Piscinibacter terrae</name>
    <dbReference type="NCBI Taxonomy" id="2496871"/>
    <lineage>
        <taxon>Bacteria</taxon>
        <taxon>Pseudomonadati</taxon>
        <taxon>Pseudomonadota</taxon>
        <taxon>Betaproteobacteria</taxon>
        <taxon>Burkholderiales</taxon>
        <taxon>Sphaerotilaceae</taxon>
        <taxon>Piscinibacter</taxon>
    </lineage>
</organism>
<dbReference type="RefSeq" id="WP_124541888.1">
    <property type="nucleotide sequence ID" value="NZ_QUSW01000005.1"/>
</dbReference>
<proteinExistence type="predicted"/>
<reference evidence="3 4" key="2">
    <citation type="submission" date="2018-12" db="EMBL/GenBank/DDBJ databases">
        <title>Rhizobacter gummiphilus sp. nov., a rubber-degrading bacterium isolated from the soil of a botanical garden in Japan.</title>
        <authorList>
            <person name="Shunsuke S.S."/>
        </authorList>
    </citation>
    <scope>NUCLEOTIDE SEQUENCE [LARGE SCALE GENOMIC DNA]</scope>
    <source>
        <strain evidence="3 4">S-16</strain>
    </source>
</reference>
<accession>A0A3N7HND8</accession>
<dbReference type="Pfam" id="PF09990">
    <property type="entry name" value="DUF2231"/>
    <property type="match status" value="1"/>
</dbReference>
<feature type="transmembrane region" description="Helical" evidence="1">
    <location>
        <begin position="45"/>
        <end position="62"/>
    </location>
</feature>
<evidence type="ECO:0000256" key="1">
    <source>
        <dbReference type="SAM" id="Phobius"/>
    </source>
</evidence>
<keyword evidence="4" id="KW-1185">Reference proteome</keyword>
<protein>
    <submittedName>
        <fullName evidence="3">DUF2231 domain-containing protein</fullName>
    </submittedName>
</protein>
<evidence type="ECO:0000313" key="3">
    <source>
        <dbReference type="EMBL" id="RQP23143.1"/>
    </source>
</evidence>
<reference evidence="3 4" key="1">
    <citation type="submission" date="2018-08" db="EMBL/GenBank/DDBJ databases">
        <authorList>
            <person name="Khan S.A."/>
            <person name="Jeon C.O."/>
            <person name="Chun B.H."/>
            <person name="Jeong S.E."/>
        </authorList>
    </citation>
    <scope>NUCLEOTIDE SEQUENCE [LARGE SCALE GENOMIC DNA]</scope>
    <source>
        <strain evidence="3 4">S-16</strain>
    </source>
</reference>
<dbReference type="EMBL" id="QUSW01000005">
    <property type="protein sequence ID" value="RQP23143.1"/>
    <property type="molecule type" value="Genomic_DNA"/>
</dbReference>
<dbReference type="Proteomes" id="UP000267464">
    <property type="component" value="Unassembled WGS sequence"/>
</dbReference>
<keyword evidence="1" id="KW-1133">Transmembrane helix</keyword>
<comment type="caution">
    <text evidence="3">The sequence shown here is derived from an EMBL/GenBank/DDBJ whole genome shotgun (WGS) entry which is preliminary data.</text>
</comment>
<feature type="transmembrane region" description="Helical" evidence="1">
    <location>
        <begin position="12"/>
        <end position="33"/>
    </location>
</feature>
<feature type="transmembrane region" description="Helical" evidence="1">
    <location>
        <begin position="74"/>
        <end position="96"/>
    </location>
</feature>
<dbReference type="OrthoDB" id="2873672at2"/>
<evidence type="ECO:0000259" key="2">
    <source>
        <dbReference type="Pfam" id="PF09990"/>
    </source>
</evidence>
<feature type="transmembrane region" description="Helical" evidence="1">
    <location>
        <begin position="108"/>
        <end position="127"/>
    </location>
</feature>
<dbReference type="InterPro" id="IPR019251">
    <property type="entry name" value="DUF2231_TM"/>
</dbReference>
<keyword evidence="1" id="KW-0812">Transmembrane</keyword>
<dbReference type="AlphaFoldDB" id="A0A3N7HND8"/>
<sequence>METPANIETHPIHPMLAAMPFGLWLMSLMCDVAHATGSPNSHWPVLALYTMAAGLAMALVVAGPGLVDMLLLKGGLHCTALIHAGINLMVVALYFVNLWLRTGDGDPGLTLLLSVLGIALLLVSGWLDGKMADVPEPAPVDKERHLRA</sequence>
<feature type="domain" description="DUF2231" evidence="2">
    <location>
        <begin position="10"/>
        <end position="132"/>
    </location>
</feature>
<gene>
    <name evidence="3" type="ORF">DZC73_18675</name>
</gene>
<evidence type="ECO:0000313" key="4">
    <source>
        <dbReference type="Proteomes" id="UP000267464"/>
    </source>
</evidence>
<keyword evidence="1" id="KW-0472">Membrane</keyword>
<name>A0A3N7HND8_9BURK</name>